<dbReference type="SUPFAM" id="SSF53850">
    <property type="entry name" value="Periplasmic binding protein-like II"/>
    <property type="match status" value="1"/>
</dbReference>
<dbReference type="InterPro" id="IPR030678">
    <property type="entry name" value="Peptide/Ni-bd"/>
</dbReference>
<evidence type="ECO:0000256" key="4">
    <source>
        <dbReference type="SAM" id="MobiDB-lite"/>
    </source>
</evidence>
<evidence type="ECO:0000313" key="6">
    <source>
        <dbReference type="EMBL" id="AZZ40191.1"/>
    </source>
</evidence>
<dbReference type="PANTHER" id="PTHR30290:SF9">
    <property type="entry name" value="OLIGOPEPTIDE-BINDING PROTEIN APPA"/>
    <property type="match status" value="1"/>
</dbReference>
<dbReference type="AlphaFoldDB" id="A0A3Q9UM59"/>
<dbReference type="KEGG" id="aji:C0Z10_10985"/>
<dbReference type="PIRSF" id="PIRSF002741">
    <property type="entry name" value="MppA"/>
    <property type="match status" value="1"/>
</dbReference>
<evidence type="ECO:0000259" key="5">
    <source>
        <dbReference type="Pfam" id="PF00496"/>
    </source>
</evidence>
<dbReference type="Gene3D" id="3.10.105.10">
    <property type="entry name" value="Dipeptide-binding Protein, Domain 3"/>
    <property type="match status" value="1"/>
</dbReference>
<gene>
    <name evidence="6" type="ORF">C0Z10_10985</name>
</gene>
<feature type="region of interest" description="Disordered" evidence="4">
    <location>
        <begin position="1"/>
        <end position="45"/>
    </location>
</feature>
<dbReference type="GO" id="GO:1904680">
    <property type="term" value="F:peptide transmembrane transporter activity"/>
    <property type="evidence" value="ECO:0007669"/>
    <property type="project" value="TreeGrafter"/>
</dbReference>
<dbReference type="GO" id="GO:0042597">
    <property type="term" value="C:periplasmic space"/>
    <property type="evidence" value="ECO:0007669"/>
    <property type="project" value="UniProtKB-ARBA"/>
</dbReference>
<feature type="domain" description="Solute-binding protein family 5" evidence="5">
    <location>
        <begin position="120"/>
        <end position="474"/>
    </location>
</feature>
<dbReference type="EMBL" id="CP025570">
    <property type="protein sequence ID" value="AZZ40191.1"/>
    <property type="molecule type" value="Genomic_DNA"/>
</dbReference>
<evidence type="ECO:0000256" key="3">
    <source>
        <dbReference type="ARBA" id="ARBA00022729"/>
    </source>
</evidence>
<keyword evidence="2" id="KW-0813">Transport</keyword>
<reference evidence="7" key="1">
    <citation type="submission" date="2017-12" db="EMBL/GenBank/DDBJ databases">
        <title>Whole genome sequencing of Acidipropionibacterium jensenii strains JS279 and JS280.</title>
        <authorList>
            <person name="Deptula P."/>
            <person name="Laine P."/>
            <person name="Smolander O.-P."/>
            <person name="Paulin L."/>
            <person name="Auvinen P."/>
            <person name="Varmanen P."/>
        </authorList>
    </citation>
    <scope>NUCLEOTIDE SEQUENCE [LARGE SCALE GENOMIC DNA]</scope>
    <source>
        <strain evidence="7">JS280</strain>
    </source>
</reference>
<feature type="compositionally biased region" description="Polar residues" evidence="4">
    <location>
        <begin position="30"/>
        <end position="43"/>
    </location>
</feature>
<sequence length="556" mass="59987">MEGRTWTGCCRLPMEPRLNRSPPGTAAEDPTQQTDRSATSRGCTSPMKLPRIAAAVVAVALAMTGCSVPGDEESATKDSLNFVTVIAANTTDPHLVQAAFTLNSGAVETLVALDPRTSTLKPSLATKWDSKDGQNWTFTIRDGVKFHNGKTLTAEEVRKNIERARKVNPGVAKLLPIASMSTQGQTLRIRTTERHPGLPSDFVHFNTAIIDTAAGVKVPVGTGPFKIDSFDIRGETKLSRFDQYWGGRPKLAHVTMTANDDANARLLALQSGEADLIYRPSTESLDALKKDSKSTVESVPGTRVYHLIHNYAGPNARLWKNLEFRRGIDALMDRDSITRTVMSSQGVATDNPFPGKREISPAPGPTRQKGTAAALAHFSAAGLSVSGGKVTDSGKPISMTIVTYVARPELPQMAQVLENAASRVGISFKIVTADNIDEYLTQNRSRWDVATYSVNTITRGDGSYFVNGSLAPGGAQNHGSLDDPAVTSLIASYNTTVGEKPRAGIARRIAATVRDKYYTYLVSPNETAAYDSSVTGWITPPNEFEYPMITKDLARA</sequence>
<dbReference type="GO" id="GO:0015833">
    <property type="term" value="P:peptide transport"/>
    <property type="evidence" value="ECO:0007669"/>
    <property type="project" value="TreeGrafter"/>
</dbReference>
<dbReference type="GO" id="GO:0043190">
    <property type="term" value="C:ATP-binding cassette (ABC) transporter complex"/>
    <property type="evidence" value="ECO:0007669"/>
    <property type="project" value="InterPro"/>
</dbReference>
<organism evidence="6 7">
    <name type="scientific">Acidipropionibacterium jensenii</name>
    <dbReference type="NCBI Taxonomy" id="1749"/>
    <lineage>
        <taxon>Bacteria</taxon>
        <taxon>Bacillati</taxon>
        <taxon>Actinomycetota</taxon>
        <taxon>Actinomycetes</taxon>
        <taxon>Propionibacteriales</taxon>
        <taxon>Propionibacteriaceae</taxon>
        <taxon>Acidipropionibacterium</taxon>
    </lineage>
</organism>
<evidence type="ECO:0000256" key="1">
    <source>
        <dbReference type="ARBA" id="ARBA00005695"/>
    </source>
</evidence>
<feature type="region of interest" description="Disordered" evidence="4">
    <location>
        <begin position="345"/>
        <end position="368"/>
    </location>
</feature>
<protein>
    <submittedName>
        <fullName evidence="6">ABC transporter substrate-binding protein</fullName>
    </submittedName>
</protein>
<dbReference type="InterPro" id="IPR039424">
    <property type="entry name" value="SBP_5"/>
</dbReference>
<dbReference type="Gene3D" id="3.40.190.10">
    <property type="entry name" value="Periplasmic binding protein-like II"/>
    <property type="match status" value="1"/>
</dbReference>
<comment type="similarity">
    <text evidence="1">Belongs to the bacterial solute-binding protein 5 family.</text>
</comment>
<proteinExistence type="inferred from homology"/>
<dbReference type="InterPro" id="IPR000914">
    <property type="entry name" value="SBP_5_dom"/>
</dbReference>
<evidence type="ECO:0000313" key="7">
    <source>
        <dbReference type="Proteomes" id="UP000285875"/>
    </source>
</evidence>
<dbReference type="PANTHER" id="PTHR30290">
    <property type="entry name" value="PERIPLASMIC BINDING COMPONENT OF ABC TRANSPORTER"/>
    <property type="match status" value="1"/>
</dbReference>
<keyword evidence="3" id="KW-0732">Signal</keyword>
<accession>A0A3Q9UM59</accession>
<evidence type="ECO:0000256" key="2">
    <source>
        <dbReference type="ARBA" id="ARBA00022448"/>
    </source>
</evidence>
<dbReference type="Pfam" id="PF00496">
    <property type="entry name" value="SBP_bac_5"/>
    <property type="match status" value="1"/>
</dbReference>
<dbReference type="Proteomes" id="UP000285875">
    <property type="component" value="Chromosome"/>
</dbReference>
<name>A0A3Q9UM59_9ACTN</name>